<dbReference type="AlphaFoldDB" id="A0A9D4UU59"/>
<name>A0A9D4UU59_ADICA</name>
<dbReference type="PRINTS" id="PR02051">
    <property type="entry name" value="PROTEINF175"/>
</dbReference>
<protein>
    <submittedName>
        <fullName evidence="2">Uncharacterized protein</fullName>
    </submittedName>
</protein>
<dbReference type="GO" id="GO:0005634">
    <property type="term" value="C:nucleus"/>
    <property type="evidence" value="ECO:0007669"/>
    <property type="project" value="TreeGrafter"/>
</dbReference>
<evidence type="ECO:0000313" key="3">
    <source>
        <dbReference type="Proteomes" id="UP000886520"/>
    </source>
</evidence>
<dbReference type="Pfam" id="PF21125">
    <property type="entry name" value="MPN_2A_DUB_like"/>
    <property type="match status" value="1"/>
</dbReference>
<keyword evidence="3" id="KW-1185">Reference proteome</keyword>
<evidence type="ECO:0000313" key="2">
    <source>
        <dbReference type="EMBL" id="KAI5074136.1"/>
    </source>
</evidence>
<organism evidence="2 3">
    <name type="scientific">Adiantum capillus-veneris</name>
    <name type="common">Maidenhair fern</name>
    <dbReference type="NCBI Taxonomy" id="13818"/>
    <lineage>
        <taxon>Eukaryota</taxon>
        <taxon>Viridiplantae</taxon>
        <taxon>Streptophyta</taxon>
        <taxon>Embryophyta</taxon>
        <taxon>Tracheophyta</taxon>
        <taxon>Polypodiopsida</taxon>
        <taxon>Polypodiidae</taxon>
        <taxon>Polypodiales</taxon>
        <taxon>Pteridineae</taxon>
        <taxon>Pteridaceae</taxon>
        <taxon>Vittarioideae</taxon>
        <taxon>Adiantum</taxon>
    </lineage>
</organism>
<proteinExistence type="predicted"/>
<dbReference type="PANTHER" id="PTHR31728:SF5">
    <property type="entry name" value="OS07G0540200 PROTEIN"/>
    <property type="match status" value="1"/>
</dbReference>
<reference evidence="2" key="1">
    <citation type="submission" date="2021-01" db="EMBL/GenBank/DDBJ databases">
        <title>Adiantum capillus-veneris genome.</title>
        <authorList>
            <person name="Fang Y."/>
            <person name="Liao Q."/>
        </authorList>
    </citation>
    <scope>NUCLEOTIDE SEQUENCE</scope>
    <source>
        <strain evidence="2">H3</strain>
        <tissue evidence="2">Leaf</tissue>
    </source>
</reference>
<feature type="region of interest" description="Disordered" evidence="1">
    <location>
        <begin position="331"/>
        <end position="368"/>
    </location>
</feature>
<accession>A0A9D4UU59</accession>
<dbReference type="EMBL" id="JABFUD020000010">
    <property type="protein sequence ID" value="KAI5074136.1"/>
    <property type="molecule type" value="Genomic_DNA"/>
</dbReference>
<feature type="region of interest" description="Disordered" evidence="1">
    <location>
        <begin position="139"/>
        <end position="199"/>
    </location>
</feature>
<gene>
    <name evidence="2" type="ORF">GOP47_0010097</name>
</gene>
<comment type="caution">
    <text evidence="2">The sequence shown here is derived from an EMBL/GenBank/DDBJ whole genome shotgun (WGS) entry which is preliminary data.</text>
</comment>
<dbReference type="InterPro" id="IPR023238">
    <property type="entry name" value="FAM175"/>
</dbReference>
<evidence type="ECO:0000256" key="1">
    <source>
        <dbReference type="SAM" id="MobiDB-lite"/>
    </source>
</evidence>
<sequence>MAMGSCMDQAVDKVAISGPILAHILQDFNTSLGDCDGVLFGHLQKTISPKFEDDDEHSGMQEELTAIVTGFFCSGRVFSFYDACGRIIPAKLASFLSNRESRGGDPLIGWFSGRHNTPLRPSLRETAVTRDLRLSGLSSCREGSASPVGGGDLGESATLFRSDPSNPTHMLGSPVRVTGSASKMADSPSRMGRRSFQMQENESMPENQSHAFGVKAAPIDLDSPTSDIGIHIPLKLSGGQQGGLQGSSSLGTLSYTGKSIGISPSSPCLFMLLTESGAGQGVHAHEYRVYQYHFNSQVFEPRTLRIVNIGPAFRVQYDSFSPVTSFPLFHSSTEDEGESNSSSTGGNAKRREVHQGSRRTHTSSSKEQALLDAYSEGYNVDRLASLANPDGLRQVRELEDLYSRMLLKLEVLAKHVCETSSALTQQEKANKQLRLNAAGLE</sequence>
<dbReference type="OrthoDB" id="6358435at2759"/>
<dbReference type="PANTHER" id="PTHR31728">
    <property type="entry name" value="ABRAXAS FAMILY MEMBER"/>
    <property type="match status" value="1"/>
</dbReference>
<dbReference type="GO" id="GO:0031593">
    <property type="term" value="F:polyubiquitin modification-dependent protein binding"/>
    <property type="evidence" value="ECO:0007669"/>
    <property type="project" value="TreeGrafter"/>
</dbReference>
<dbReference type="Proteomes" id="UP000886520">
    <property type="component" value="Chromosome 10"/>
</dbReference>